<dbReference type="Gene3D" id="3.40.50.2300">
    <property type="match status" value="2"/>
</dbReference>
<dbReference type="Pfam" id="PF13377">
    <property type="entry name" value="Peripla_BP_3"/>
    <property type="match status" value="1"/>
</dbReference>
<dbReference type="Gene3D" id="1.10.260.40">
    <property type="entry name" value="lambda repressor-like DNA-binding domains"/>
    <property type="match status" value="1"/>
</dbReference>
<keyword evidence="1" id="KW-0805">Transcription regulation</keyword>
<dbReference type="InterPro" id="IPR046335">
    <property type="entry name" value="LacI/GalR-like_sensor"/>
</dbReference>
<dbReference type="Proteomes" id="UP000282311">
    <property type="component" value="Unassembled WGS sequence"/>
</dbReference>
<dbReference type="InterPro" id="IPR000843">
    <property type="entry name" value="HTH_LacI"/>
</dbReference>
<gene>
    <name evidence="5" type="ORF">D7M11_10035</name>
</gene>
<evidence type="ECO:0000256" key="1">
    <source>
        <dbReference type="ARBA" id="ARBA00023015"/>
    </source>
</evidence>
<dbReference type="SMART" id="SM00354">
    <property type="entry name" value="HTH_LACI"/>
    <property type="match status" value="1"/>
</dbReference>
<evidence type="ECO:0000313" key="5">
    <source>
        <dbReference type="EMBL" id="RKN84865.1"/>
    </source>
</evidence>
<dbReference type="AlphaFoldDB" id="A0A3B0CG75"/>
<dbReference type="CDD" id="cd01392">
    <property type="entry name" value="HTH_LacI"/>
    <property type="match status" value="1"/>
</dbReference>
<name>A0A3B0CG75_9BACL</name>
<dbReference type="GO" id="GO:0000976">
    <property type="term" value="F:transcription cis-regulatory region binding"/>
    <property type="evidence" value="ECO:0007669"/>
    <property type="project" value="TreeGrafter"/>
</dbReference>
<proteinExistence type="predicted"/>
<keyword evidence="6" id="KW-1185">Reference proteome</keyword>
<evidence type="ECO:0000313" key="6">
    <source>
        <dbReference type="Proteomes" id="UP000282311"/>
    </source>
</evidence>
<dbReference type="PROSITE" id="PS50932">
    <property type="entry name" value="HTH_LACI_2"/>
    <property type="match status" value="1"/>
</dbReference>
<sequence>MTTREEVARKAGVSVAAVSYVLNNKPGVSDATRQKVLEAIRELDYKPSHAARTLKTKKTNQLTVFVNYLGDAFEAGILNHLEMESRMFGYFVNFQTYHPEREEELRHFMAGRIDGVFLLGQSLRPETLETLHKAGIPVISVMKPVEPGPVTAFVDIDWTASLQKTIRHLKSEGHLRIGLMANLSETHAHRTRTLAFRQAMKAEGLPFGETDILSGGGRLEAAKAAMLDYIRIGRLGEHTAFVAASDLMAIGMLTACRESGIAVPDRLAIAGCENVLMTLQTTPTITVLDYPRPEASVAAVRLMVEAIRGEPVASRLFDSRLLVRQSTHMGG</sequence>
<dbReference type="InterPro" id="IPR028082">
    <property type="entry name" value="Peripla_BP_I"/>
</dbReference>
<dbReference type="GO" id="GO:0003700">
    <property type="term" value="F:DNA-binding transcription factor activity"/>
    <property type="evidence" value="ECO:0007669"/>
    <property type="project" value="TreeGrafter"/>
</dbReference>
<evidence type="ECO:0000256" key="2">
    <source>
        <dbReference type="ARBA" id="ARBA00023125"/>
    </source>
</evidence>
<dbReference type="PANTHER" id="PTHR30146:SF109">
    <property type="entry name" value="HTH-TYPE TRANSCRIPTIONAL REGULATOR GALS"/>
    <property type="match status" value="1"/>
</dbReference>
<dbReference type="PANTHER" id="PTHR30146">
    <property type="entry name" value="LACI-RELATED TRANSCRIPTIONAL REPRESSOR"/>
    <property type="match status" value="1"/>
</dbReference>
<organism evidence="5 6">
    <name type="scientific">Paenibacillus ginsengarvi</name>
    <dbReference type="NCBI Taxonomy" id="400777"/>
    <lineage>
        <taxon>Bacteria</taxon>
        <taxon>Bacillati</taxon>
        <taxon>Bacillota</taxon>
        <taxon>Bacilli</taxon>
        <taxon>Bacillales</taxon>
        <taxon>Paenibacillaceae</taxon>
        <taxon>Paenibacillus</taxon>
    </lineage>
</organism>
<keyword evidence="2" id="KW-0238">DNA-binding</keyword>
<comment type="caution">
    <text evidence="5">The sequence shown here is derived from an EMBL/GenBank/DDBJ whole genome shotgun (WGS) entry which is preliminary data.</text>
</comment>
<dbReference type="Pfam" id="PF00356">
    <property type="entry name" value="LacI"/>
    <property type="match status" value="1"/>
</dbReference>
<dbReference type="SUPFAM" id="SSF53822">
    <property type="entry name" value="Periplasmic binding protein-like I"/>
    <property type="match status" value="1"/>
</dbReference>
<evidence type="ECO:0000256" key="3">
    <source>
        <dbReference type="ARBA" id="ARBA00023163"/>
    </source>
</evidence>
<evidence type="ECO:0000259" key="4">
    <source>
        <dbReference type="PROSITE" id="PS50932"/>
    </source>
</evidence>
<dbReference type="SUPFAM" id="SSF47413">
    <property type="entry name" value="lambda repressor-like DNA-binding domains"/>
    <property type="match status" value="1"/>
</dbReference>
<dbReference type="OrthoDB" id="9788209at2"/>
<protein>
    <submittedName>
        <fullName evidence="5">LacI family transcriptional regulator</fullName>
    </submittedName>
</protein>
<keyword evidence="3" id="KW-0804">Transcription</keyword>
<reference evidence="5 6" key="1">
    <citation type="journal article" date="2007" name="Int. J. Syst. Evol. Microbiol.">
        <title>Paenibacillus ginsengarvi sp. nov., isolated from soil from ginseng cultivation.</title>
        <authorList>
            <person name="Yoon M.H."/>
            <person name="Ten L.N."/>
            <person name="Im W.T."/>
        </authorList>
    </citation>
    <scope>NUCLEOTIDE SEQUENCE [LARGE SCALE GENOMIC DNA]</scope>
    <source>
        <strain evidence="5 6">KCTC 13059</strain>
    </source>
</reference>
<accession>A0A3B0CG75</accession>
<dbReference type="EMBL" id="RBAH01000006">
    <property type="protein sequence ID" value="RKN84865.1"/>
    <property type="molecule type" value="Genomic_DNA"/>
</dbReference>
<dbReference type="CDD" id="cd06267">
    <property type="entry name" value="PBP1_LacI_sugar_binding-like"/>
    <property type="match status" value="1"/>
</dbReference>
<dbReference type="RefSeq" id="WP_120747071.1">
    <property type="nucleotide sequence ID" value="NZ_RBAH01000006.1"/>
</dbReference>
<feature type="domain" description="HTH lacI-type" evidence="4">
    <location>
        <begin position="2"/>
        <end position="56"/>
    </location>
</feature>
<dbReference type="InterPro" id="IPR010982">
    <property type="entry name" value="Lambda_DNA-bd_dom_sf"/>
</dbReference>